<dbReference type="RefSeq" id="WP_122165095.1">
    <property type="nucleotide sequence ID" value="NZ_JAMOIB010000010.1"/>
</dbReference>
<dbReference type="AlphaFoldDB" id="A0A3M2HJI2"/>
<gene>
    <name evidence="3" type="ORF">EA797_10220</name>
</gene>
<keyword evidence="1" id="KW-0732">Signal</keyword>
<dbReference type="Gene3D" id="2.120.10.30">
    <property type="entry name" value="TolB, C-terminal domain"/>
    <property type="match status" value="2"/>
</dbReference>
<dbReference type="PROSITE" id="PS51662">
    <property type="entry name" value="BP_PHYTASE"/>
    <property type="match status" value="2"/>
</dbReference>
<feature type="signal peptide" evidence="1">
    <location>
        <begin position="1"/>
        <end position="24"/>
    </location>
</feature>
<comment type="caution">
    <text evidence="3">The sequence shown here is derived from an EMBL/GenBank/DDBJ whole genome shotgun (WGS) entry which is preliminary data.</text>
</comment>
<proteinExistence type="predicted"/>
<feature type="domain" description="BPP" evidence="2">
    <location>
        <begin position="26"/>
        <end position="315"/>
    </location>
</feature>
<evidence type="ECO:0000313" key="3">
    <source>
        <dbReference type="EMBL" id="RMH89901.1"/>
    </source>
</evidence>
<organism evidence="3 4">
    <name type="scientific">Stutzerimonas zhaodongensis</name>
    <dbReference type="NCBI Taxonomy" id="1176257"/>
    <lineage>
        <taxon>Bacteria</taxon>
        <taxon>Pseudomonadati</taxon>
        <taxon>Pseudomonadota</taxon>
        <taxon>Gammaproteobacteria</taxon>
        <taxon>Pseudomonadales</taxon>
        <taxon>Pseudomonadaceae</taxon>
        <taxon>Stutzerimonas</taxon>
    </lineage>
</organism>
<dbReference type="Proteomes" id="UP000269774">
    <property type="component" value="Unassembled WGS sequence"/>
</dbReference>
<dbReference type="EMBL" id="RFFM01000002">
    <property type="protein sequence ID" value="RMH89901.1"/>
    <property type="molecule type" value="Genomic_DNA"/>
</dbReference>
<protein>
    <submittedName>
        <fullName evidence="3">Phytase</fullName>
    </submittedName>
</protein>
<dbReference type="GO" id="GO:0016158">
    <property type="term" value="F:inositol hexakisphosphate 3-phosphatase activity"/>
    <property type="evidence" value="ECO:0007669"/>
    <property type="project" value="InterPro"/>
</dbReference>
<feature type="chain" id="PRO_5017955335" evidence="1">
    <location>
        <begin position="25"/>
        <end position="643"/>
    </location>
</feature>
<dbReference type="SUPFAM" id="SSF50956">
    <property type="entry name" value="Thermostable phytase (3-phytase)"/>
    <property type="match status" value="2"/>
</dbReference>
<sequence length="643" mass="68998">MYMTLHKPMLLSLCIALAACQSGADIEPGNQAAPSLSIKATTPLEAESAQLISETGFWRDASQLVVRPDSRGLQILDVQGAVIGDFKGRFEGLDHRIGAQGMLIATLDSKRQQAMLLGIDSQHRWSQPLYIPRTSFAIEGLCLYRDAARNSFLFLVGEEGIGEQWLVASDMRPLATPQRVRGLSLPPESGYCQVEDQTGELIVNEEGVGLWHYAAAAEAPLVRQPVDIVQPFGGIAEAAAGMALVPGGLLALDPEAGALHLYGQDADTWRSHSVIPLEGFDEPEQISARLTERGLELLLTDERGAHSARLDWQPPAPTATPVIPMLPAQVQTDPVPHLGDAADDPAIWVNASDRARSRVLGTDKKGGLGVYDLSGKQLQYLSVGRLNNVDVRTGFVLGGKRVDLAVASNRDHNSLHLFAIDPASGQLSDIGQIATPITDIYGLCMFKDREGAIHAITNDKDGTFLQYRLDGTGGSPRGELVRQFKVGSQPEGCVADDRAQRLFVGEEDEAVWTLDARGDAPAKLEKVIGVGGPLHDDVEGLALYQGEKADYLVISSQGNDSYLVLDATAPYAVRGAFRVGLNAEFGIDGASETDGLEVTSANLGGIWSRGMVVVQDGRKRMPEGAQNYKYLPWAAVADALGLD</sequence>
<keyword evidence="4" id="KW-1185">Reference proteome</keyword>
<evidence type="ECO:0000259" key="2">
    <source>
        <dbReference type="PROSITE" id="PS51662"/>
    </source>
</evidence>
<accession>A0A3M2HJI2</accession>
<dbReference type="PROSITE" id="PS51257">
    <property type="entry name" value="PROKAR_LIPOPROTEIN"/>
    <property type="match status" value="1"/>
</dbReference>
<dbReference type="OrthoDB" id="8696437at2"/>
<evidence type="ECO:0000256" key="1">
    <source>
        <dbReference type="SAM" id="SignalP"/>
    </source>
</evidence>
<name>A0A3M2HJI2_9GAMM</name>
<feature type="domain" description="BPP" evidence="2">
    <location>
        <begin position="316"/>
        <end position="640"/>
    </location>
</feature>
<evidence type="ECO:0000313" key="4">
    <source>
        <dbReference type="Proteomes" id="UP000269774"/>
    </source>
</evidence>
<dbReference type="InterPro" id="IPR011042">
    <property type="entry name" value="6-blade_b-propeller_TolB-like"/>
</dbReference>
<dbReference type="InterPro" id="IPR003431">
    <property type="entry name" value="B-propeller_Phytase"/>
</dbReference>
<reference evidence="3 4" key="1">
    <citation type="submission" date="2018-10" db="EMBL/GenBank/DDBJ databases">
        <title>Pseudomonas zhaodongensis NEAU-ST5-21(T) genome.</title>
        <authorList>
            <person name="Peng J."/>
            <person name="Liu Z.-P."/>
        </authorList>
    </citation>
    <scope>NUCLEOTIDE SEQUENCE [LARGE SCALE GENOMIC DNA]</scope>
    <source>
        <strain evidence="3 4">NEAU-ST5-21</strain>
    </source>
</reference>
<dbReference type="Pfam" id="PF02333">
    <property type="entry name" value="Phytase"/>
    <property type="match status" value="1"/>
</dbReference>